<feature type="transmembrane region" description="Helical" evidence="2">
    <location>
        <begin position="119"/>
        <end position="139"/>
    </location>
</feature>
<reference evidence="3" key="1">
    <citation type="journal article" date="2012" name="Proc. Natl. Acad. Sci. U.S.A.">
        <title>Antigenic diversity is generated by distinct evolutionary mechanisms in African trypanosome species.</title>
        <authorList>
            <person name="Jackson A.P."/>
            <person name="Berry A."/>
            <person name="Aslett M."/>
            <person name="Allison H.C."/>
            <person name="Burton P."/>
            <person name="Vavrova-Anderson J."/>
            <person name="Brown R."/>
            <person name="Browne H."/>
            <person name="Corton N."/>
            <person name="Hauser H."/>
            <person name="Gamble J."/>
            <person name="Gilderthorp R."/>
            <person name="Marcello L."/>
            <person name="McQuillan J."/>
            <person name="Otto T.D."/>
            <person name="Quail M.A."/>
            <person name="Sanders M.J."/>
            <person name="van Tonder A."/>
            <person name="Ginger M.L."/>
            <person name="Field M.C."/>
            <person name="Barry J.D."/>
            <person name="Hertz-Fowler C."/>
            <person name="Berriman M."/>
        </authorList>
    </citation>
    <scope>NUCLEOTIDE SEQUENCE</scope>
    <source>
        <strain evidence="3">Y486</strain>
    </source>
</reference>
<keyword evidence="2" id="KW-1133">Transmembrane helix</keyword>
<dbReference type="AlphaFoldDB" id="G0TRR6"/>
<keyword evidence="2" id="KW-0812">Transmembrane</keyword>
<organism evidence="3">
    <name type="scientific">Trypanosoma vivax (strain Y486)</name>
    <dbReference type="NCBI Taxonomy" id="1055687"/>
    <lineage>
        <taxon>Eukaryota</taxon>
        <taxon>Discoba</taxon>
        <taxon>Euglenozoa</taxon>
        <taxon>Kinetoplastea</taxon>
        <taxon>Metakinetoplastina</taxon>
        <taxon>Trypanosomatida</taxon>
        <taxon>Trypanosomatidae</taxon>
        <taxon>Trypanosoma</taxon>
        <taxon>Duttonella</taxon>
    </lineage>
</organism>
<evidence type="ECO:0000256" key="1">
    <source>
        <dbReference type="SAM" id="MobiDB-lite"/>
    </source>
</evidence>
<evidence type="ECO:0000313" key="3">
    <source>
        <dbReference type="EMBL" id="CCC46638.1"/>
    </source>
</evidence>
<sequence>MSSRSFLSTATRFARERPPEFHWAPRNRGPGLRSTSPLISSRSRRASNVARPHVQGSSCRTSFTPECRWCCILRHWHPPASYLGHLRLAVRCGGAFPVTGENAWPLGHACSFTIPSMPFFFLSVTFFFDLFLCLVYLSLRCSFCLPSSPC</sequence>
<accession>G0TRR6</accession>
<name>G0TRR6_TRYVY</name>
<feature type="region of interest" description="Disordered" evidence="1">
    <location>
        <begin position="18"/>
        <end position="49"/>
    </location>
</feature>
<proteinExistence type="predicted"/>
<protein>
    <submittedName>
        <fullName evidence="3">Uncharacterized protein</fullName>
    </submittedName>
</protein>
<gene>
    <name evidence="3" type="ORF">TVY486_0200500</name>
</gene>
<evidence type="ECO:0000256" key="2">
    <source>
        <dbReference type="SAM" id="Phobius"/>
    </source>
</evidence>
<keyword evidence="2" id="KW-0472">Membrane</keyword>
<dbReference type="VEuPathDB" id="TriTrypDB:TvY486_0200500"/>
<dbReference type="EMBL" id="HE573018">
    <property type="protein sequence ID" value="CCC46638.1"/>
    <property type="molecule type" value="Genomic_DNA"/>
</dbReference>